<gene>
    <name evidence="3" type="ORF">PVK06_005053</name>
</gene>
<proteinExistence type="predicted"/>
<evidence type="ECO:0000256" key="1">
    <source>
        <dbReference type="SAM" id="MobiDB-lite"/>
    </source>
</evidence>
<feature type="compositionally biased region" description="Basic and acidic residues" evidence="1">
    <location>
        <begin position="11"/>
        <end position="28"/>
    </location>
</feature>
<evidence type="ECO:0000259" key="2">
    <source>
        <dbReference type="Pfam" id="PF23752"/>
    </source>
</evidence>
<comment type="caution">
    <text evidence="3">The sequence shown here is derived from an EMBL/GenBank/DDBJ whole genome shotgun (WGS) entry which is preliminary data.</text>
</comment>
<dbReference type="EMBL" id="JARKNE010000002">
    <property type="protein sequence ID" value="KAK5842670.1"/>
    <property type="molecule type" value="Genomic_DNA"/>
</dbReference>
<organism evidence="3 4">
    <name type="scientific">Gossypium arboreum</name>
    <name type="common">Tree cotton</name>
    <name type="synonym">Gossypium nanking</name>
    <dbReference type="NCBI Taxonomy" id="29729"/>
    <lineage>
        <taxon>Eukaryota</taxon>
        <taxon>Viridiplantae</taxon>
        <taxon>Streptophyta</taxon>
        <taxon>Embryophyta</taxon>
        <taxon>Tracheophyta</taxon>
        <taxon>Spermatophyta</taxon>
        <taxon>Magnoliopsida</taxon>
        <taxon>eudicotyledons</taxon>
        <taxon>Gunneridae</taxon>
        <taxon>Pentapetalae</taxon>
        <taxon>rosids</taxon>
        <taxon>malvids</taxon>
        <taxon>Malvales</taxon>
        <taxon>Malvaceae</taxon>
        <taxon>Malvoideae</taxon>
        <taxon>Gossypium</taxon>
    </lineage>
</organism>
<dbReference type="Pfam" id="PF23752">
    <property type="entry name" value="Beta-prop_WDR11_2nd"/>
    <property type="match status" value="1"/>
</dbReference>
<protein>
    <recommendedName>
        <fullName evidence="2">WDR11 second beta-propeller domain-containing protein</fullName>
    </recommendedName>
</protein>
<keyword evidence="4" id="KW-1185">Reference proteome</keyword>
<sequence length="174" mass="19059">MEWTLPTVPRPVEKGLSRELSLSHKDNKPVAPEVATSSIIASSSDSKARNFDSLQDETSESFAFALVKDALRVFQASFAKSQDSTARANSGSQASNAPQLGSKIVSRALFSGPNLITLFGWLNGLLQPYALQSYSSPLSLHKFILKLRLKSSSSQRKRIENQISQFSRENPTSV</sequence>
<accession>A0ABR0QTP2</accession>
<dbReference type="Proteomes" id="UP001358586">
    <property type="component" value="Chromosome 2"/>
</dbReference>
<name>A0ABR0QTP2_GOSAR</name>
<reference evidence="3 4" key="1">
    <citation type="submission" date="2023-03" db="EMBL/GenBank/DDBJ databases">
        <title>WGS of Gossypium arboreum.</title>
        <authorList>
            <person name="Yu D."/>
        </authorList>
    </citation>
    <scope>NUCLEOTIDE SEQUENCE [LARGE SCALE GENOMIC DNA]</scope>
    <source>
        <tissue evidence="3">Leaf</tissue>
    </source>
</reference>
<dbReference type="InterPro" id="IPR057853">
    <property type="entry name" value="Beta-prop_WDR11_2nd"/>
</dbReference>
<feature type="domain" description="WDR11 second beta-propeller" evidence="2">
    <location>
        <begin position="1"/>
        <end position="91"/>
    </location>
</feature>
<evidence type="ECO:0000313" key="4">
    <source>
        <dbReference type="Proteomes" id="UP001358586"/>
    </source>
</evidence>
<evidence type="ECO:0000313" key="3">
    <source>
        <dbReference type="EMBL" id="KAK5842670.1"/>
    </source>
</evidence>
<feature type="region of interest" description="Disordered" evidence="1">
    <location>
        <begin position="1"/>
        <end position="34"/>
    </location>
</feature>